<feature type="chain" id="PRO_5011516525" description="glycerophosphodiester phosphodiesterase" evidence="7">
    <location>
        <begin position="36"/>
        <end position="448"/>
    </location>
</feature>
<comment type="similarity">
    <text evidence="1">Belongs to the glycerophosphoryl diester phosphodiesterase family.</text>
</comment>
<dbReference type="PANTHER" id="PTHR43620">
    <property type="entry name" value="GLYCEROPHOSPHORYL DIESTER PHOSPHODIESTERASE"/>
    <property type="match status" value="1"/>
</dbReference>
<organism evidence="9 10">
    <name type="scientific">Halomonas saccharevitans</name>
    <dbReference type="NCBI Taxonomy" id="416872"/>
    <lineage>
        <taxon>Bacteria</taxon>
        <taxon>Pseudomonadati</taxon>
        <taxon>Pseudomonadota</taxon>
        <taxon>Gammaproteobacteria</taxon>
        <taxon>Oceanospirillales</taxon>
        <taxon>Halomonadaceae</taxon>
        <taxon>Halomonas</taxon>
    </lineage>
</organism>
<protein>
    <recommendedName>
        <fullName evidence="2">glycerophosphodiester phosphodiesterase</fullName>
        <ecNumber evidence="2">3.1.4.46</ecNumber>
    </recommendedName>
</protein>
<sequence>MKRTYRMSRTGALPRMGLALALGIVVALASASALAVSPEKISAVEAAQNVTLGPRPLFLIQDMDEGTQRERQLKETLMRCAAGTEQWQRRDFSIGHRGAAMQFPEHTRESYLAAAQMGAGIVECDVTFTEEKALVCRHSQCDLHATTNILETELANQCSVPPAFDPETGALTNAEAIQCCTSDITVSEFKSLEGRMDGVNTEASSLAGYLDGTPGWRTDLYATRGTLMTHAESIELFRSLGVRMTPELKAPGVPMPFDGMSQADYAQKMIDEYKDAGVAAEDVFPQSFNLDDVRYWIDNAPEFAGQAVYLDGRYDDETFDHRDPASWAPSMDALAEQGVKILAPPMWMLLEARPEAGENEERIVPSVYAERAKAAGLELIAWTFERSGPLSEDGEWYHQSVDAVVDNEGDKLLVLDVLAKDVGIMGLFSDWPATVTLYDNCLDPEPAT</sequence>
<evidence type="ECO:0000256" key="1">
    <source>
        <dbReference type="ARBA" id="ARBA00007277"/>
    </source>
</evidence>
<dbReference type="InterPro" id="IPR017946">
    <property type="entry name" value="PLC-like_Pdiesterase_TIM-brl"/>
</dbReference>
<accession>A0A1I7C5W1</accession>
<dbReference type="EMBL" id="FPAQ01000036">
    <property type="protein sequence ID" value="SFT94802.1"/>
    <property type="molecule type" value="Genomic_DNA"/>
</dbReference>
<dbReference type="EC" id="3.1.4.46" evidence="2"/>
<feature type="domain" description="GP-PDE" evidence="8">
    <location>
        <begin position="91"/>
        <end position="416"/>
    </location>
</feature>
<dbReference type="GO" id="GO:0006071">
    <property type="term" value="P:glycerol metabolic process"/>
    <property type="evidence" value="ECO:0007669"/>
    <property type="project" value="UniProtKB-KW"/>
</dbReference>
<comment type="catalytic activity">
    <reaction evidence="6">
        <text>a sn-glycero-3-phosphodiester + H2O = an alcohol + sn-glycerol 3-phosphate + H(+)</text>
        <dbReference type="Rhea" id="RHEA:12969"/>
        <dbReference type="ChEBI" id="CHEBI:15377"/>
        <dbReference type="ChEBI" id="CHEBI:15378"/>
        <dbReference type="ChEBI" id="CHEBI:30879"/>
        <dbReference type="ChEBI" id="CHEBI:57597"/>
        <dbReference type="ChEBI" id="CHEBI:83408"/>
        <dbReference type="EC" id="3.1.4.46"/>
    </reaction>
</comment>
<keyword evidence="3 7" id="KW-0732">Signal</keyword>
<reference evidence="9 10" key="1">
    <citation type="submission" date="2016-10" db="EMBL/GenBank/DDBJ databases">
        <authorList>
            <person name="de Groot N.N."/>
        </authorList>
    </citation>
    <scope>NUCLEOTIDE SEQUENCE [LARGE SCALE GENOMIC DNA]</scope>
    <source>
        <strain evidence="9 10">CGMCC 1.6493</strain>
    </source>
</reference>
<keyword evidence="4" id="KW-0319">Glycerol metabolism</keyword>
<dbReference type="SUPFAM" id="SSF51695">
    <property type="entry name" value="PLC-like phosphodiesterases"/>
    <property type="match status" value="1"/>
</dbReference>
<evidence type="ECO:0000256" key="3">
    <source>
        <dbReference type="ARBA" id="ARBA00022729"/>
    </source>
</evidence>
<dbReference type="Pfam" id="PF03009">
    <property type="entry name" value="GDPD"/>
    <property type="match status" value="1"/>
</dbReference>
<evidence type="ECO:0000256" key="4">
    <source>
        <dbReference type="ARBA" id="ARBA00022798"/>
    </source>
</evidence>
<gene>
    <name evidence="9" type="ORF">SAMN04487956_13628</name>
</gene>
<dbReference type="PANTHER" id="PTHR43620:SF7">
    <property type="entry name" value="GLYCEROPHOSPHODIESTER PHOSPHODIESTERASE GDPD5-RELATED"/>
    <property type="match status" value="1"/>
</dbReference>
<evidence type="ECO:0000313" key="9">
    <source>
        <dbReference type="EMBL" id="SFT94802.1"/>
    </source>
</evidence>
<evidence type="ECO:0000256" key="5">
    <source>
        <dbReference type="ARBA" id="ARBA00022801"/>
    </source>
</evidence>
<dbReference type="GO" id="GO:0008889">
    <property type="term" value="F:glycerophosphodiester phosphodiesterase activity"/>
    <property type="evidence" value="ECO:0007669"/>
    <property type="project" value="UniProtKB-EC"/>
</dbReference>
<name>A0A1I7C5W1_9GAMM</name>
<dbReference type="InterPro" id="IPR030395">
    <property type="entry name" value="GP_PDE_dom"/>
</dbReference>
<proteinExistence type="inferred from homology"/>
<evidence type="ECO:0000256" key="7">
    <source>
        <dbReference type="SAM" id="SignalP"/>
    </source>
</evidence>
<evidence type="ECO:0000313" key="10">
    <source>
        <dbReference type="Proteomes" id="UP000199594"/>
    </source>
</evidence>
<evidence type="ECO:0000256" key="2">
    <source>
        <dbReference type="ARBA" id="ARBA00012247"/>
    </source>
</evidence>
<dbReference type="AlphaFoldDB" id="A0A1I7C5W1"/>
<dbReference type="Proteomes" id="UP000199594">
    <property type="component" value="Unassembled WGS sequence"/>
</dbReference>
<dbReference type="Gene3D" id="3.20.20.190">
    <property type="entry name" value="Phosphatidylinositol (PI) phosphodiesterase"/>
    <property type="match status" value="1"/>
</dbReference>
<dbReference type="GO" id="GO:0006629">
    <property type="term" value="P:lipid metabolic process"/>
    <property type="evidence" value="ECO:0007669"/>
    <property type="project" value="InterPro"/>
</dbReference>
<dbReference type="PROSITE" id="PS51704">
    <property type="entry name" value="GP_PDE"/>
    <property type="match status" value="1"/>
</dbReference>
<feature type="signal peptide" evidence="7">
    <location>
        <begin position="1"/>
        <end position="35"/>
    </location>
</feature>
<evidence type="ECO:0000256" key="6">
    <source>
        <dbReference type="ARBA" id="ARBA00047512"/>
    </source>
</evidence>
<evidence type="ECO:0000259" key="8">
    <source>
        <dbReference type="PROSITE" id="PS51704"/>
    </source>
</evidence>
<keyword evidence="5" id="KW-0378">Hydrolase</keyword>